<dbReference type="GO" id="GO:0004088">
    <property type="term" value="F:carbamoyl-phosphate synthase (glutamine-hydrolyzing) activity"/>
    <property type="evidence" value="ECO:0007669"/>
    <property type="project" value="TreeGrafter"/>
</dbReference>
<dbReference type="GO" id="GO:0005737">
    <property type="term" value="C:cytoplasm"/>
    <property type="evidence" value="ECO:0007669"/>
    <property type="project" value="TreeGrafter"/>
</dbReference>
<dbReference type="InterPro" id="IPR036897">
    <property type="entry name" value="CarbamoylP_synth_lsu_oligo_sf"/>
</dbReference>
<protein>
    <submittedName>
        <fullName evidence="4">Uncharacterized protein</fullName>
    </submittedName>
</protein>
<keyword evidence="2" id="KW-0547">Nucleotide-binding</keyword>
<gene>
    <name evidence="4" type="ORF">PR003_g27066</name>
</gene>
<proteinExistence type="predicted"/>
<keyword evidence="3" id="KW-0067">ATP-binding</keyword>
<dbReference type="SUPFAM" id="SSF48108">
    <property type="entry name" value="Carbamoyl phosphate synthetase, large subunit connection domain"/>
    <property type="match status" value="1"/>
</dbReference>
<name>A0A6A4CAK3_9STRA</name>
<evidence type="ECO:0000313" key="5">
    <source>
        <dbReference type="Proteomes" id="UP000434957"/>
    </source>
</evidence>
<evidence type="ECO:0000256" key="3">
    <source>
        <dbReference type="ARBA" id="ARBA00022840"/>
    </source>
</evidence>
<comment type="caution">
    <text evidence="4">The sequence shown here is derived from an EMBL/GenBank/DDBJ whole genome shotgun (WGS) entry which is preliminary data.</text>
</comment>
<evidence type="ECO:0000313" key="4">
    <source>
        <dbReference type="EMBL" id="KAE9283655.1"/>
    </source>
</evidence>
<dbReference type="AlphaFoldDB" id="A0A6A4CAK3"/>
<dbReference type="PANTHER" id="PTHR11405:SF5">
    <property type="entry name" value="CAD PROTEIN"/>
    <property type="match status" value="1"/>
</dbReference>
<evidence type="ECO:0000256" key="2">
    <source>
        <dbReference type="ARBA" id="ARBA00022741"/>
    </source>
</evidence>
<dbReference type="GO" id="GO:0006541">
    <property type="term" value="P:glutamine metabolic process"/>
    <property type="evidence" value="ECO:0007669"/>
    <property type="project" value="TreeGrafter"/>
</dbReference>
<dbReference type="GO" id="GO:0005524">
    <property type="term" value="F:ATP binding"/>
    <property type="evidence" value="ECO:0007669"/>
    <property type="project" value="UniProtKB-KW"/>
</dbReference>
<accession>A0A6A4CAK3</accession>
<dbReference type="PANTHER" id="PTHR11405">
    <property type="entry name" value="CARBAMOYLTRANSFERASE FAMILY MEMBER"/>
    <property type="match status" value="1"/>
</dbReference>
<dbReference type="Proteomes" id="UP000434957">
    <property type="component" value="Unassembled WGS sequence"/>
</dbReference>
<keyword evidence="1" id="KW-0436">Ligase</keyword>
<keyword evidence="5" id="KW-1185">Reference proteome</keyword>
<organism evidence="4 5">
    <name type="scientific">Phytophthora rubi</name>
    <dbReference type="NCBI Taxonomy" id="129364"/>
    <lineage>
        <taxon>Eukaryota</taxon>
        <taxon>Sar</taxon>
        <taxon>Stramenopiles</taxon>
        <taxon>Oomycota</taxon>
        <taxon>Peronosporomycetes</taxon>
        <taxon>Peronosporales</taxon>
        <taxon>Peronosporaceae</taxon>
        <taxon>Phytophthora</taxon>
    </lineage>
</organism>
<sequence>MHQLIKIDKRFPSKLSRISTLRKTVSQYSLDTLTERFERTLKVNGFFDCKIAAEQRHGHTNYLYMTYSGLENDTPPARRPSRCSIVASTASVRRWSSGVSAVRTVHELGKPVIAMNYNCDSIPNKLAMPLSKAGVNILGTDPESIDQCEDATALSAHPGRGPVLLD</sequence>
<evidence type="ECO:0000256" key="1">
    <source>
        <dbReference type="ARBA" id="ARBA00022598"/>
    </source>
</evidence>
<dbReference type="EMBL" id="QXFT01003667">
    <property type="protein sequence ID" value="KAE9283655.1"/>
    <property type="molecule type" value="Genomic_DNA"/>
</dbReference>
<reference evidence="4 5" key="1">
    <citation type="submission" date="2018-08" db="EMBL/GenBank/DDBJ databases">
        <title>Genomic investigation of the strawberry pathogen Phytophthora fragariae indicates pathogenicity is determined by transcriptional variation in three key races.</title>
        <authorList>
            <person name="Adams T.M."/>
            <person name="Armitage A.D."/>
            <person name="Sobczyk M.K."/>
            <person name="Bates H.J."/>
            <person name="Dunwell J.M."/>
            <person name="Nellist C.F."/>
            <person name="Harrison R.J."/>
        </authorList>
    </citation>
    <scope>NUCLEOTIDE SEQUENCE [LARGE SCALE GENOMIC DNA]</scope>
    <source>
        <strain evidence="4 5">SCRP333</strain>
    </source>
</reference>